<keyword evidence="7" id="KW-1185">Reference proteome</keyword>
<dbReference type="PANTHER" id="PTHR30024">
    <property type="entry name" value="ALIPHATIC SULFONATES-BINDING PROTEIN-RELATED"/>
    <property type="match status" value="1"/>
</dbReference>
<feature type="domain" description="SsuA/THI5-like" evidence="5">
    <location>
        <begin position="91"/>
        <end position="301"/>
    </location>
</feature>
<evidence type="ECO:0000313" key="6">
    <source>
        <dbReference type="EMBL" id="OEV10769.1"/>
    </source>
</evidence>
<dbReference type="AlphaFoldDB" id="A0A1E7L3K1"/>
<evidence type="ECO:0000313" key="7">
    <source>
        <dbReference type="Proteomes" id="UP000176005"/>
    </source>
</evidence>
<reference evidence="6 7" key="1">
    <citation type="journal article" date="2016" name="Front. Microbiol.">
        <title>Comparative Genomics Analysis of Streptomyces Species Reveals Their Adaptation to the Marine Environment and Their Diversity at the Genomic Level.</title>
        <authorList>
            <person name="Tian X."/>
            <person name="Zhang Z."/>
            <person name="Yang T."/>
            <person name="Chen M."/>
            <person name="Li J."/>
            <person name="Chen F."/>
            <person name="Yang J."/>
            <person name="Li W."/>
            <person name="Zhang B."/>
            <person name="Zhang Z."/>
            <person name="Wu J."/>
            <person name="Zhang C."/>
            <person name="Long L."/>
            <person name="Xiao J."/>
        </authorList>
    </citation>
    <scope>NUCLEOTIDE SEQUENCE [LARGE SCALE GENOMIC DNA]</scope>
    <source>
        <strain evidence="6 7">SCSIO 10429</strain>
    </source>
</reference>
<protein>
    <recommendedName>
        <fullName evidence="5">SsuA/THI5-like domain-containing protein</fullName>
    </recommendedName>
</protein>
<evidence type="ECO:0000256" key="4">
    <source>
        <dbReference type="SAM" id="MobiDB-lite"/>
    </source>
</evidence>
<dbReference type="Proteomes" id="UP000176005">
    <property type="component" value="Unassembled WGS sequence"/>
</dbReference>
<sequence length="391" mass="42781">MDDVDAVSVRTSRPTERRGNRRQFTNPIPSIHLHRLDEGLPMKRALWRCIALSVAGALLAGCGNSASGSLDKEPGKLTTVRIGSEKVTADAGIFLADHLGYFRKAGIKVEYTRLKDAPAITNALATGHLEVAGASLAPGVFQGVDRNLDLRVVGDKQSIRPGVSSTRLAVKSEYKRSSLDKTLKALRGKKIAVHSKLSIQVYMLDNLLRRHGMSLKDFDIVPILSPDQIGALRGGSADAAVMLEPFFTQGIEAGIVKPASDLTEGTPRDGEVLTGLMYGKQFLEHRDTAQAFMTAYMQGVRAYNDALFHGKNKRKVLQVIAKESKMPLSLIEKTRPCALDPEQRLDADYLDELQKFYVKQGTLKKTVDVKKLIDPSFAKAADKKLGAYRAP</sequence>
<proteinExistence type="inferred from homology"/>
<evidence type="ECO:0000259" key="5">
    <source>
        <dbReference type="Pfam" id="PF09084"/>
    </source>
</evidence>
<accession>A0A1E7L3K1</accession>
<comment type="subcellular location">
    <subcellularLocation>
        <location evidence="1">Periplasm</location>
    </subcellularLocation>
</comment>
<dbReference type="Pfam" id="PF09084">
    <property type="entry name" value="NMT1"/>
    <property type="match status" value="1"/>
</dbReference>
<name>A0A1E7L3K1_9ACTN</name>
<dbReference type="InterPro" id="IPR015168">
    <property type="entry name" value="SsuA/THI5"/>
</dbReference>
<organism evidence="6 7">
    <name type="scientific">Streptomyces nanshensis</name>
    <dbReference type="NCBI Taxonomy" id="518642"/>
    <lineage>
        <taxon>Bacteria</taxon>
        <taxon>Bacillati</taxon>
        <taxon>Actinomycetota</taxon>
        <taxon>Actinomycetes</taxon>
        <taxon>Kitasatosporales</taxon>
        <taxon>Streptomycetaceae</taxon>
        <taxon>Streptomyces</taxon>
    </lineage>
</organism>
<evidence type="ECO:0000256" key="2">
    <source>
        <dbReference type="ARBA" id="ARBA00010742"/>
    </source>
</evidence>
<gene>
    <name evidence="6" type="ORF">AN218_15960</name>
</gene>
<feature type="region of interest" description="Disordered" evidence="4">
    <location>
        <begin position="1"/>
        <end position="26"/>
    </location>
</feature>
<dbReference type="SUPFAM" id="SSF53850">
    <property type="entry name" value="Periplasmic binding protein-like II"/>
    <property type="match status" value="1"/>
</dbReference>
<keyword evidence="3" id="KW-0732">Signal</keyword>
<comment type="caution">
    <text evidence="6">The sequence shown here is derived from an EMBL/GenBank/DDBJ whole genome shotgun (WGS) entry which is preliminary data.</text>
</comment>
<dbReference type="PANTHER" id="PTHR30024:SF47">
    <property type="entry name" value="TAURINE-BINDING PERIPLASMIC PROTEIN"/>
    <property type="match status" value="1"/>
</dbReference>
<comment type="similarity">
    <text evidence="2">Belongs to the bacterial solute-binding protein SsuA/TauA family.</text>
</comment>
<dbReference type="GO" id="GO:0042597">
    <property type="term" value="C:periplasmic space"/>
    <property type="evidence" value="ECO:0007669"/>
    <property type="project" value="UniProtKB-SubCell"/>
</dbReference>
<evidence type="ECO:0000256" key="3">
    <source>
        <dbReference type="ARBA" id="ARBA00022729"/>
    </source>
</evidence>
<evidence type="ECO:0000256" key="1">
    <source>
        <dbReference type="ARBA" id="ARBA00004418"/>
    </source>
</evidence>
<dbReference type="Gene3D" id="3.40.190.10">
    <property type="entry name" value="Periplasmic binding protein-like II"/>
    <property type="match status" value="2"/>
</dbReference>
<dbReference type="EMBL" id="LJGW01000271">
    <property type="protein sequence ID" value="OEV10769.1"/>
    <property type="molecule type" value="Genomic_DNA"/>
</dbReference>